<dbReference type="InterPro" id="IPR019647">
    <property type="entry name" value="PhoP_reg_network_YrbL"/>
</dbReference>
<dbReference type="Pfam" id="PF10707">
    <property type="entry name" value="YrbL-PhoP_reg"/>
    <property type="match status" value="1"/>
</dbReference>
<comment type="caution">
    <text evidence="1">The sequence shown here is derived from an EMBL/GenBank/DDBJ whole genome shotgun (WGS) entry which is preliminary data.</text>
</comment>
<dbReference type="RefSeq" id="WP_345421486.1">
    <property type="nucleotide sequence ID" value="NZ_AP031496.1"/>
</dbReference>
<sequence length="242" mass="27577">MTEVILGGLERAFAQGGNRLCFIDPRDPNRIIKVLRPDRSADIKRAKQSFPRNLKPLRYFDENWQEQRVYQKIQIAVGDAAYDLIPRCYGLVATDCGPGLVTEMIKDHDGRVSLSLKQCIWQQGKARSLMAVVEDFVQRWGELGMPSRNLLLHNIVVQQSVDGPKRLVVIDGLGWADIVPLAYRCPRLARWKARRKAQRLPQAMDQLLEKQRTGQDWGYHGWLDEEQRIVAAGSSAASQTDR</sequence>
<dbReference type="EMBL" id="BAABLX010000016">
    <property type="protein sequence ID" value="GAA4942696.1"/>
    <property type="molecule type" value="Genomic_DNA"/>
</dbReference>
<evidence type="ECO:0000313" key="1">
    <source>
        <dbReference type="EMBL" id="GAA4942696.1"/>
    </source>
</evidence>
<evidence type="ECO:0008006" key="3">
    <source>
        <dbReference type="Google" id="ProtNLM"/>
    </source>
</evidence>
<gene>
    <name evidence="1" type="ORF">GCM10025791_21580</name>
</gene>
<keyword evidence="2" id="KW-1185">Reference proteome</keyword>
<accession>A0AAV3U2T7</accession>
<dbReference type="Proteomes" id="UP001409585">
    <property type="component" value="Unassembled WGS sequence"/>
</dbReference>
<proteinExistence type="predicted"/>
<organism evidence="1 2">
    <name type="scientific">Halioxenophilus aromaticivorans</name>
    <dbReference type="NCBI Taxonomy" id="1306992"/>
    <lineage>
        <taxon>Bacteria</taxon>
        <taxon>Pseudomonadati</taxon>
        <taxon>Pseudomonadota</taxon>
        <taxon>Gammaproteobacteria</taxon>
        <taxon>Alteromonadales</taxon>
        <taxon>Alteromonadaceae</taxon>
        <taxon>Halioxenophilus</taxon>
    </lineage>
</organism>
<evidence type="ECO:0000313" key="2">
    <source>
        <dbReference type="Proteomes" id="UP001409585"/>
    </source>
</evidence>
<reference evidence="2" key="1">
    <citation type="journal article" date="2019" name="Int. J. Syst. Evol. Microbiol.">
        <title>The Global Catalogue of Microorganisms (GCM) 10K type strain sequencing project: providing services to taxonomists for standard genome sequencing and annotation.</title>
        <authorList>
            <consortium name="The Broad Institute Genomics Platform"/>
            <consortium name="The Broad Institute Genome Sequencing Center for Infectious Disease"/>
            <person name="Wu L."/>
            <person name="Ma J."/>
        </authorList>
    </citation>
    <scope>NUCLEOTIDE SEQUENCE [LARGE SCALE GENOMIC DNA]</scope>
    <source>
        <strain evidence="2">JCM 19134</strain>
    </source>
</reference>
<protein>
    <recommendedName>
        <fullName evidence="3">PhoP regulatory network protein YrbL</fullName>
    </recommendedName>
</protein>
<dbReference type="AlphaFoldDB" id="A0AAV3U2T7"/>
<name>A0AAV3U2T7_9ALTE</name>